<sequence>MKKILHIISSPRGAESYSIKLGNAIIDKLKEESPESEVKVHDLTTELFPHLEESHITSFYTPAEQRSPESAEAVKHSDTAIQEIQDADTIVIGAPLYNFGIHSTLKAWIDHISRAGVTFSYSDKGVEGLVKNKKVYLAVSSGGVYSEGPMQSYDFVVPYLTKFLGFIGMTDVTAVRVEGTNIPALKENALQKAINEIAV</sequence>
<proteinExistence type="inferred from homology"/>
<keyword evidence="9" id="KW-1185">Reference proteome</keyword>
<dbReference type="InterPro" id="IPR003680">
    <property type="entry name" value="Flavodoxin_fold"/>
</dbReference>
<comment type="catalytic activity">
    <reaction evidence="5">
        <text>N,N-dimethyl-1,4-phenylenediamine + anthranilate + 2 NAD(+) = 2-(4-dimethylaminophenyl)diazenylbenzoate + 2 NADH + 2 H(+)</text>
        <dbReference type="Rhea" id="RHEA:55872"/>
        <dbReference type="ChEBI" id="CHEBI:15378"/>
        <dbReference type="ChEBI" id="CHEBI:15783"/>
        <dbReference type="ChEBI" id="CHEBI:16567"/>
        <dbReference type="ChEBI" id="CHEBI:57540"/>
        <dbReference type="ChEBI" id="CHEBI:57945"/>
        <dbReference type="ChEBI" id="CHEBI:71579"/>
        <dbReference type="EC" id="1.7.1.17"/>
    </reaction>
    <physiologicalReaction direction="right-to-left" evidence="5">
        <dbReference type="Rhea" id="RHEA:55874"/>
    </physiologicalReaction>
</comment>
<dbReference type="InterPro" id="IPR023048">
    <property type="entry name" value="NADH:quinone_OxRdtase_FMN_depd"/>
</dbReference>
<reference evidence="9" key="1">
    <citation type="journal article" date="2019" name="Int. J. Syst. Evol. Microbiol.">
        <title>The Global Catalogue of Microorganisms (GCM) 10K type strain sequencing project: providing services to taxonomists for standard genome sequencing and annotation.</title>
        <authorList>
            <consortium name="The Broad Institute Genomics Platform"/>
            <consortium name="The Broad Institute Genome Sequencing Center for Infectious Disease"/>
            <person name="Wu L."/>
            <person name="Ma J."/>
        </authorList>
    </citation>
    <scope>NUCLEOTIDE SEQUENCE [LARGE SCALE GENOMIC DNA]</scope>
    <source>
        <strain evidence="9">JCM 17705</strain>
    </source>
</reference>
<dbReference type="Gene3D" id="3.40.50.360">
    <property type="match status" value="1"/>
</dbReference>
<dbReference type="EC" id="1.7.1.17" evidence="6"/>
<comment type="subunit">
    <text evidence="6">Homodimer.</text>
</comment>
<name>A0ABP8G2T8_9SPHI</name>
<comment type="function">
    <text evidence="6">Quinone reductase that provides resistance to thiol-specific stress caused by electrophilic quinones.</text>
</comment>
<keyword evidence="4 6" id="KW-0520">NAD</keyword>
<keyword evidence="3 6" id="KW-0560">Oxidoreductase</keyword>
<dbReference type="SUPFAM" id="SSF52218">
    <property type="entry name" value="Flavoproteins"/>
    <property type="match status" value="1"/>
</dbReference>
<gene>
    <name evidence="6" type="primary">azoR</name>
    <name evidence="8" type="ORF">GCM10023149_13080</name>
</gene>
<dbReference type="RefSeq" id="WP_345210214.1">
    <property type="nucleotide sequence ID" value="NZ_BAABFT010000003.1"/>
</dbReference>
<dbReference type="PANTHER" id="PTHR43741:SF4">
    <property type="entry name" value="FMN-DEPENDENT NADH:QUINONE OXIDOREDUCTASE"/>
    <property type="match status" value="1"/>
</dbReference>
<comment type="function">
    <text evidence="6">Also exhibits azoreductase activity. Catalyzes the reductive cleavage of the azo bond in aromatic azo compounds to the corresponding amines.</text>
</comment>
<dbReference type="Proteomes" id="UP001500582">
    <property type="component" value="Unassembled WGS sequence"/>
</dbReference>
<evidence type="ECO:0000259" key="7">
    <source>
        <dbReference type="Pfam" id="PF02525"/>
    </source>
</evidence>
<feature type="domain" description="Flavodoxin-like fold" evidence="7">
    <location>
        <begin position="2"/>
        <end position="197"/>
    </location>
</feature>
<evidence type="ECO:0000256" key="1">
    <source>
        <dbReference type="ARBA" id="ARBA00022630"/>
    </source>
</evidence>
<evidence type="ECO:0000256" key="5">
    <source>
        <dbReference type="ARBA" id="ARBA00048542"/>
    </source>
</evidence>
<dbReference type="InterPro" id="IPR050104">
    <property type="entry name" value="FMN-dep_NADH:Q_OxRdtase_AzoR1"/>
</dbReference>
<dbReference type="HAMAP" id="MF_01216">
    <property type="entry name" value="Azoreductase_type1"/>
    <property type="match status" value="1"/>
</dbReference>
<evidence type="ECO:0000256" key="6">
    <source>
        <dbReference type="HAMAP-Rule" id="MF_01216"/>
    </source>
</evidence>
<evidence type="ECO:0000313" key="8">
    <source>
        <dbReference type="EMBL" id="GAA4316245.1"/>
    </source>
</evidence>
<dbReference type="InterPro" id="IPR029039">
    <property type="entry name" value="Flavoprotein-like_sf"/>
</dbReference>
<comment type="similarity">
    <text evidence="6">Belongs to the azoreductase type 1 family.</text>
</comment>
<dbReference type="PANTHER" id="PTHR43741">
    <property type="entry name" value="FMN-DEPENDENT NADH-AZOREDUCTASE 1"/>
    <property type="match status" value="1"/>
</dbReference>
<comment type="caution">
    <text evidence="6">Lacks conserved residue(s) required for the propagation of feature annotation.</text>
</comment>
<accession>A0ABP8G2T8</accession>
<organism evidence="8 9">
    <name type="scientific">Mucilaginibacter gynuensis</name>
    <dbReference type="NCBI Taxonomy" id="1302236"/>
    <lineage>
        <taxon>Bacteria</taxon>
        <taxon>Pseudomonadati</taxon>
        <taxon>Bacteroidota</taxon>
        <taxon>Sphingobacteriia</taxon>
        <taxon>Sphingobacteriales</taxon>
        <taxon>Sphingobacteriaceae</taxon>
        <taxon>Mucilaginibacter</taxon>
    </lineage>
</organism>
<feature type="binding site" evidence="6">
    <location>
        <position position="10"/>
    </location>
    <ligand>
        <name>FMN</name>
        <dbReference type="ChEBI" id="CHEBI:58210"/>
    </ligand>
</feature>
<keyword evidence="2 6" id="KW-0288">FMN</keyword>
<comment type="caution">
    <text evidence="8">The sequence shown here is derived from an EMBL/GenBank/DDBJ whole genome shotgun (WGS) entry which is preliminary data.</text>
</comment>
<dbReference type="EMBL" id="BAABFT010000003">
    <property type="protein sequence ID" value="GAA4316245.1"/>
    <property type="molecule type" value="Genomic_DNA"/>
</dbReference>
<feature type="binding site" evidence="6">
    <location>
        <begin position="16"/>
        <end position="18"/>
    </location>
    <ligand>
        <name>FMN</name>
        <dbReference type="ChEBI" id="CHEBI:58210"/>
    </ligand>
</feature>
<comment type="catalytic activity">
    <reaction evidence="6">
        <text>2 a quinone + NADH + H(+) = 2 a 1,4-benzosemiquinone + NAD(+)</text>
        <dbReference type="Rhea" id="RHEA:65952"/>
        <dbReference type="ChEBI" id="CHEBI:15378"/>
        <dbReference type="ChEBI" id="CHEBI:57540"/>
        <dbReference type="ChEBI" id="CHEBI:57945"/>
        <dbReference type="ChEBI" id="CHEBI:132124"/>
        <dbReference type="ChEBI" id="CHEBI:134225"/>
    </reaction>
</comment>
<dbReference type="Pfam" id="PF02525">
    <property type="entry name" value="Flavodoxin_2"/>
    <property type="match status" value="1"/>
</dbReference>
<evidence type="ECO:0000313" key="9">
    <source>
        <dbReference type="Proteomes" id="UP001500582"/>
    </source>
</evidence>
<protein>
    <recommendedName>
        <fullName evidence="6">FMN dependent NADH:quinone oxidoreductase</fullName>
        <ecNumber evidence="6">1.6.5.-</ecNumber>
    </recommendedName>
    <alternativeName>
        <fullName evidence="6">Azo-dye reductase</fullName>
    </alternativeName>
    <alternativeName>
        <fullName evidence="6">FMN-dependent NADH-azo compound oxidoreductase</fullName>
    </alternativeName>
    <alternativeName>
        <fullName evidence="6">FMN-dependent NADH-azoreductase</fullName>
        <ecNumber evidence="6">1.7.1.17</ecNumber>
    </alternativeName>
</protein>
<comment type="cofactor">
    <cofactor evidence="6">
        <name>FMN</name>
        <dbReference type="ChEBI" id="CHEBI:58210"/>
    </cofactor>
    <text evidence="6">Binds 1 FMN per subunit.</text>
</comment>
<feature type="binding site" evidence="6">
    <location>
        <begin position="140"/>
        <end position="143"/>
    </location>
    <ligand>
        <name>FMN</name>
        <dbReference type="ChEBI" id="CHEBI:58210"/>
    </ligand>
</feature>
<dbReference type="EC" id="1.6.5.-" evidence="6"/>
<evidence type="ECO:0000256" key="2">
    <source>
        <dbReference type="ARBA" id="ARBA00022643"/>
    </source>
</evidence>
<evidence type="ECO:0000256" key="4">
    <source>
        <dbReference type="ARBA" id="ARBA00023027"/>
    </source>
</evidence>
<keyword evidence="1 6" id="KW-0285">Flavoprotein</keyword>
<evidence type="ECO:0000256" key="3">
    <source>
        <dbReference type="ARBA" id="ARBA00023002"/>
    </source>
</evidence>